<evidence type="ECO:0000313" key="2">
    <source>
        <dbReference type="EMBL" id="GMI17110.1"/>
    </source>
</evidence>
<reference evidence="3" key="1">
    <citation type="journal article" date="2023" name="Commun. Biol.">
        <title>Genome analysis of Parmales, the sister group of diatoms, reveals the evolutionary specialization of diatoms from phago-mixotrophs to photoautotrophs.</title>
        <authorList>
            <person name="Ban H."/>
            <person name="Sato S."/>
            <person name="Yoshikawa S."/>
            <person name="Yamada K."/>
            <person name="Nakamura Y."/>
            <person name="Ichinomiya M."/>
            <person name="Sato N."/>
            <person name="Blanc-Mathieu R."/>
            <person name="Endo H."/>
            <person name="Kuwata A."/>
            <person name="Ogata H."/>
        </authorList>
    </citation>
    <scope>NUCLEOTIDE SEQUENCE [LARGE SCALE GENOMIC DNA]</scope>
    <source>
        <strain evidence="3">NIES 3700</strain>
    </source>
</reference>
<sequence>MEKTFSTRLQYLMLHEVHLSHTLKQERISHSEKVELERIKYLKKVELVKEEAKRQIRFNNVLERKVKELKEEIKEGGRDSIDGGIKGKRVISMFTAIKEEQVEDPVEEPIEEPPGYSEI</sequence>
<dbReference type="Proteomes" id="UP001165122">
    <property type="component" value="Unassembled WGS sequence"/>
</dbReference>
<evidence type="ECO:0000313" key="3">
    <source>
        <dbReference type="Proteomes" id="UP001165122"/>
    </source>
</evidence>
<protein>
    <submittedName>
        <fullName evidence="2">Uncharacterized protein</fullName>
    </submittedName>
</protein>
<feature type="coiled-coil region" evidence="1">
    <location>
        <begin position="52"/>
        <end position="79"/>
    </location>
</feature>
<proteinExistence type="predicted"/>
<keyword evidence="3" id="KW-1185">Reference proteome</keyword>
<dbReference type="EMBL" id="BRXW01000276">
    <property type="protein sequence ID" value="GMI17110.1"/>
    <property type="molecule type" value="Genomic_DNA"/>
</dbReference>
<gene>
    <name evidence="2" type="ORF">TrLO_g13515</name>
</gene>
<accession>A0A9W7FS84</accession>
<keyword evidence="1" id="KW-0175">Coiled coil</keyword>
<organism evidence="2 3">
    <name type="scientific">Triparma laevis f. longispina</name>
    <dbReference type="NCBI Taxonomy" id="1714387"/>
    <lineage>
        <taxon>Eukaryota</taxon>
        <taxon>Sar</taxon>
        <taxon>Stramenopiles</taxon>
        <taxon>Ochrophyta</taxon>
        <taxon>Bolidophyceae</taxon>
        <taxon>Parmales</taxon>
        <taxon>Triparmaceae</taxon>
        <taxon>Triparma</taxon>
    </lineage>
</organism>
<name>A0A9W7FS84_9STRA</name>
<evidence type="ECO:0000256" key="1">
    <source>
        <dbReference type="SAM" id="Coils"/>
    </source>
</evidence>
<dbReference type="AlphaFoldDB" id="A0A9W7FS84"/>
<comment type="caution">
    <text evidence="2">The sequence shown here is derived from an EMBL/GenBank/DDBJ whole genome shotgun (WGS) entry which is preliminary data.</text>
</comment>